<dbReference type="EMBL" id="JAEMUH010000005">
    <property type="protein sequence ID" value="MBJ7550306.1"/>
    <property type="molecule type" value="Genomic_DNA"/>
</dbReference>
<feature type="transmembrane region" description="Helical" evidence="1">
    <location>
        <begin position="420"/>
        <end position="441"/>
    </location>
</feature>
<feature type="transmembrane region" description="Helical" evidence="1">
    <location>
        <begin position="379"/>
        <end position="400"/>
    </location>
</feature>
<keyword evidence="1" id="KW-1133">Transmembrane helix</keyword>
<dbReference type="RefSeq" id="WP_199461939.1">
    <property type="nucleotide sequence ID" value="NZ_JAEMUH010000005.1"/>
</dbReference>
<keyword evidence="1" id="KW-0812">Transmembrane</keyword>
<evidence type="ECO:0000313" key="3">
    <source>
        <dbReference type="Proteomes" id="UP000598488"/>
    </source>
</evidence>
<accession>A0ABS0Z9I1</accession>
<keyword evidence="3" id="KW-1185">Reference proteome</keyword>
<feature type="transmembrane region" description="Helical" evidence="1">
    <location>
        <begin position="64"/>
        <end position="81"/>
    </location>
</feature>
<feature type="transmembrane region" description="Helical" evidence="1">
    <location>
        <begin position="39"/>
        <end position="58"/>
    </location>
</feature>
<evidence type="ECO:0000313" key="2">
    <source>
        <dbReference type="EMBL" id="MBJ7550306.1"/>
    </source>
</evidence>
<feature type="transmembrane region" description="Helical" evidence="1">
    <location>
        <begin position="172"/>
        <end position="192"/>
    </location>
</feature>
<feature type="transmembrane region" description="Helical" evidence="1">
    <location>
        <begin position="132"/>
        <end position="151"/>
    </location>
</feature>
<evidence type="ECO:0000256" key="1">
    <source>
        <dbReference type="SAM" id="Phobius"/>
    </source>
</evidence>
<proteinExistence type="predicted"/>
<feature type="transmembrane region" description="Helical" evidence="1">
    <location>
        <begin position="346"/>
        <end position="367"/>
    </location>
</feature>
<name>A0ABS0Z9I1_9GAMM</name>
<protein>
    <submittedName>
        <fullName evidence="2">Uncharacterized protein</fullName>
    </submittedName>
</protein>
<feature type="transmembrane region" description="Helical" evidence="1">
    <location>
        <begin position="306"/>
        <end position="326"/>
    </location>
</feature>
<keyword evidence="1" id="KW-0472">Membrane</keyword>
<comment type="caution">
    <text evidence="2">The sequence shown here is derived from an EMBL/GenBank/DDBJ whole genome shotgun (WGS) entry which is preliminary data.</text>
</comment>
<gene>
    <name evidence="2" type="ORF">JHD44_06405</name>
</gene>
<dbReference type="Proteomes" id="UP000598488">
    <property type="component" value="Unassembled WGS sequence"/>
</dbReference>
<feature type="transmembrane region" description="Helical" evidence="1">
    <location>
        <begin position="198"/>
        <end position="218"/>
    </location>
</feature>
<feature type="transmembrane region" description="Helical" evidence="1">
    <location>
        <begin position="260"/>
        <end position="280"/>
    </location>
</feature>
<organism evidence="2 3">
    <name type="scientific">Marinomonas ostreistagni</name>
    <dbReference type="NCBI Taxonomy" id="359209"/>
    <lineage>
        <taxon>Bacteria</taxon>
        <taxon>Pseudomonadati</taxon>
        <taxon>Pseudomonadota</taxon>
        <taxon>Gammaproteobacteria</taxon>
        <taxon>Oceanospirillales</taxon>
        <taxon>Oceanospirillaceae</taxon>
        <taxon>Marinomonas</taxon>
    </lineage>
</organism>
<sequence>MRLPTFKLNQLNNKVLSGFGVAMAGAVFLLALIPGLSSLSIVSALIYWLVCIAAWPRINERNKRQIVLLLGVGLVALFFALQTEVTIPFVHLLEGNLGIVAMLTGVSFLGLLPDNTKQQAPITGTKGVISTWASVQLLGAVINMSAVFVVGDKLQRLSQNMSSEQLAILTRALTSAGWWSPFFASVAVALSIAPNAAFHHLAMIGVPIALMACALSCWEFKRKGVTAHFVGFPISLQSLLFPVVLAVLVLIFHYYVMPDIAILAIVTLLSPVSVVTLLMLKSGPRHSRQRLRDHANFRLANMSNELSLFLAAGFLTTTVGLALKGWLGSEWSLFEHFGAFEAYLCYLAICGIALLGLHPIVGISLMSSFVPYTEVNNTLLAFVSLCSWAVGTSISPLSGINLSISGKYGVDNYQLAKYNWFYGALMSVLVAAALFVLSSIFPAS</sequence>
<feature type="transmembrane region" description="Helical" evidence="1">
    <location>
        <begin position="230"/>
        <end position="254"/>
    </location>
</feature>
<reference evidence="2 3" key="1">
    <citation type="submission" date="2020-12" db="EMBL/GenBank/DDBJ databases">
        <title>Comparative genome analysis of fungal antagonists Marinomonas ostreistagni 398 and M. spartinae 468.</title>
        <authorList>
            <person name="Fields J.L."/>
            <person name="Mavrodi O.V."/>
            <person name="Biber P.D."/>
            <person name="Indest K.J."/>
            <person name="Mavrodi D.V."/>
        </authorList>
    </citation>
    <scope>NUCLEOTIDE SEQUENCE [LARGE SCALE GENOMIC DNA]</scope>
    <source>
        <strain evidence="2 3">USM7</strain>
    </source>
</reference>
<feature type="transmembrane region" description="Helical" evidence="1">
    <location>
        <begin position="15"/>
        <end position="32"/>
    </location>
</feature>